<evidence type="ECO:0000313" key="1">
    <source>
        <dbReference type="EMBL" id="MDL5376167.1"/>
    </source>
</evidence>
<gene>
    <name evidence="1" type="ORF">QR695_03985</name>
</gene>
<proteinExistence type="predicted"/>
<name>A0ABT7ML70_9BACL</name>
<protein>
    <submittedName>
        <fullName evidence="1">Uncharacterized protein</fullName>
    </submittedName>
</protein>
<dbReference type="Proteomes" id="UP001230807">
    <property type="component" value="Unassembled WGS sequence"/>
</dbReference>
<dbReference type="EMBL" id="JASWER010000001">
    <property type="protein sequence ID" value="MDL5376167.1"/>
    <property type="molecule type" value="Genomic_DNA"/>
</dbReference>
<sequence>MQKSGGEMYRYRLSKYNPEYRDEFGGYEKNEWTSISDVGKSFDGVILNFEEYMRSEDAYVKSVNIIMDYCKVTDLKVTYIEKRGALSAHEYHLPTFPKNLYDLKTTALYKGVKKGTVLTGWRVDRVIRLLLREELYLHLESYPPNKKEQSLKVFVRFDYLMGIHTNINLRHLEEKLLDIGMYLE</sequence>
<accession>A0ABT7ML70</accession>
<reference evidence="1 2" key="1">
    <citation type="submission" date="2023-06" db="EMBL/GenBank/DDBJ databases">
        <title>Influencing factors and mechanism of Cr(VI) reduction by facultative anaerobic Exiguobacterium sp. PY14.</title>
        <authorList>
            <person name="Zou L."/>
        </authorList>
    </citation>
    <scope>NUCLEOTIDE SEQUENCE [LARGE SCALE GENOMIC DNA]</scope>
    <source>
        <strain evidence="1 2">PY14</strain>
    </source>
</reference>
<evidence type="ECO:0000313" key="2">
    <source>
        <dbReference type="Proteomes" id="UP001230807"/>
    </source>
</evidence>
<organism evidence="1 2">
    <name type="scientific">Exiguobacterium mexicanum</name>
    <dbReference type="NCBI Taxonomy" id="340146"/>
    <lineage>
        <taxon>Bacteria</taxon>
        <taxon>Bacillati</taxon>
        <taxon>Bacillota</taxon>
        <taxon>Bacilli</taxon>
        <taxon>Bacillales</taxon>
        <taxon>Bacillales Family XII. Incertae Sedis</taxon>
        <taxon>Exiguobacterium</taxon>
    </lineage>
</organism>
<dbReference type="RefSeq" id="WP_214719599.1">
    <property type="nucleotide sequence ID" value="NZ_CP183077.1"/>
</dbReference>
<keyword evidence="2" id="KW-1185">Reference proteome</keyword>
<comment type="caution">
    <text evidence="1">The sequence shown here is derived from an EMBL/GenBank/DDBJ whole genome shotgun (WGS) entry which is preliminary data.</text>
</comment>